<evidence type="ECO:0000256" key="5">
    <source>
        <dbReference type="ARBA" id="ARBA00023014"/>
    </source>
</evidence>
<evidence type="ECO:0000256" key="4">
    <source>
        <dbReference type="ARBA" id="ARBA00023004"/>
    </source>
</evidence>
<dbReference type="CDD" id="cd02068">
    <property type="entry name" value="radical_SAM_B12_BD"/>
    <property type="match status" value="1"/>
</dbReference>
<keyword evidence="5" id="KW-0411">Iron-sulfur</keyword>
<dbReference type="Gene3D" id="3.40.50.280">
    <property type="entry name" value="Cobalamin-binding domain"/>
    <property type="match status" value="1"/>
</dbReference>
<sequence length="507" mass="58369">MQTPSVKLLLVYPDFTESDTPRKHSGGNYSEGLASISAVLKKAGVGVSLLHLLYEHDKDQFLEKLKGYDFDLIGFSVRTTAFEYVKKLAGWAKEATGKFLFCGGYHPTLVPDEVLAADGVDAVCIGEGEYPVLELCQRFWQKDEDFYRIQSFHFKTPEGGVIRNPVRPMLENLDELPIPDFDLFDFDNLTASKTGSALVMMSRGCLFSCTYCGNSQFRNVYPNRKRYARFRSFENSLLYLKTLLQKHPYIQFLNFRDAIFNMYDDWFYGFMEVYKKEIGLPFTCNLRLDIMTEETVRVMKEAGCYLIDVGVESGDEEIRHKYLKRMMTDEQMIHAFSWFHKYGITSLTYNIVGLPFEDLHKALKTIKLNVKLNPDKVIPNIFYPYPMTILADIARKAGFVPDVIEPGTKVPLKQEQFPEHEVLFASYYFLTFLRLYRFAGKLPGALGRGFSRMCDGVFVGRLTPRKALVKLYEGADKCNKGLRRTVSKRLPGVYMWLRRRRNKIAAA</sequence>
<evidence type="ECO:0000259" key="7">
    <source>
        <dbReference type="PROSITE" id="PS51918"/>
    </source>
</evidence>
<keyword evidence="4" id="KW-0408">Iron</keyword>
<evidence type="ECO:0000256" key="2">
    <source>
        <dbReference type="ARBA" id="ARBA00022691"/>
    </source>
</evidence>
<comment type="cofactor">
    <cofactor evidence="1">
        <name>[4Fe-4S] cluster</name>
        <dbReference type="ChEBI" id="CHEBI:49883"/>
    </cofactor>
</comment>
<feature type="domain" description="Radical SAM core" evidence="7">
    <location>
        <begin position="191"/>
        <end position="413"/>
    </location>
</feature>
<keyword evidence="2" id="KW-0949">S-adenosyl-L-methionine</keyword>
<dbReference type="SFLD" id="SFLDS00029">
    <property type="entry name" value="Radical_SAM"/>
    <property type="match status" value="1"/>
</dbReference>
<dbReference type="SMART" id="SM00729">
    <property type="entry name" value="Elp3"/>
    <property type="match status" value="1"/>
</dbReference>
<dbReference type="Pfam" id="PF02310">
    <property type="entry name" value="B12-binding"/>
    <property type="match status" value="1"/>
</dbReference>
<dbReference type="InterPro" id="IPR036724">
    <property type="entry name" value="Cobalamin-bd_sf"/>
</dbReference>
<evidence type="ECO:0000259" key="6">
    <source>
        <dbReference type="PROSITE" id="PS51332"/>
    </source>
</evidence>
<organism evidence="8 9">
    <name type="scientific">Solibaculum intestinale</name>
    <dbReference type="NCBI Taxonomy" id="3133165"/>
    <lineage>
        <taxon>Bacteria</taxon>
        <taxon>Bacillati</taxon>
        <taxon>Bacillota</taxon>
        <taxon>Clostridia</taxon>
        <taxon>Eubacteriales</taxon>
        <taxon>Oscillospiraceae</taxon>
        <taxon>Solibaculum</taxon>
    </lineage>
</organism>
<evidence type="ECO:0000313" key="9">
    <source>
        <dbReference type="Proteomes" id="UP001489509"/>
    </source>
</evidence>
<dbReference type="InterPro" id="IPR034466">
    <property type="entry name" value="Methyltransferase_Class_B"/>
</dbReference>
<dbReference type="PANTHER" id="PTHR43409">
    <property type="entry name" value="ANAEROBIC MAGNESIUM-PROTOPORPHYRIN IX MONOMETHYL ESTER CYCLASE-RELATED"/>
    <property type="match status" value="1"/>
</dbReference>
<dbReference type="InterPro" id="IPR051198">
    <property type="entry name" value="BchE-like"/>
</dbReference>
<evidence type="ECO:0000313" key="8">
    <source>
        <dbReference type="EMBL" id="MEQ2441561.1"/>
    </source>
</evidence>
<accession>A0ABV1E2L6</accession>
<dbReference type="Proteomes" id="UP001489509">
    <property type="component" value="Unassembled WGS sequence"/>
</dbReference>
<dbReference type="InterPro" id="IPR007197">
    <property type="entry name" value="rSAM"/>
</dbReference>
<dbReference type="PROSITE" id="PS51332">
    <property type="entry name" value="B12_BINDING"/>
    <property type="match status" value="1"/>
</dbReference>
<gene>
    <name evidence="8" type="ORF">WMO26_12050</name>
</gene>
<reference evidence="8 9" key="1">
    <citation type="submission" date="2024-03" db="EMBL/GenBank/DDBJ databases">
        <title>Human intestinal bacterial collection.</title>
        <authorList>
            <person name="Pauvert C."/>
            <person name="Hitch T.C.A."/>
            <person name="Clavel T."/>
        </authorList>
    </citation>
    <scope>NUCLEOTIDE SEQUENCE [LARGE SCALE GENOMIC DNA]</scope>
    <source>
        <strain evidence="8 9">CLA-JM-H44</strain>
    </source>
</reference>
<dbReference type="PROSITE" id="PS51918">
    <property type="entry name" value="RADICAL_SAM"/>
    <property type="match status" value="1"/>
</dbReference>
<evidence type="ECO:0000256" key="3">
    <source>
        <dbReference type="ARBA" id="ARBA00022723"/>
    </source>
</evidence>
<comment type="caution">
    <text evidence="8">The sequence shown here is derived from an EMBL/GenBank/DDBJ whole genome shotgun (WGS) entry which is preliminary data.</text>
</comment>
<name>A0ABV1E2L6_9FIRM</name>
<proteinExistence type="predicted"/>
<keyword evidence="9" id="KW-1185">Reference proteome</keyword>
<dbReference type="Gene3D" id="3.80.30.20">
    <property type="entry name" value="tm_1862 like domain"/>
    <property type="match status" value="1"/>
</dbReference>
<evidence type="ECO:0000256" key="1">
    <source>
        <dbReference type="ARBA" id="ARBA00001966"/>
    </source>
</evidence>
<dbReference type="Pfam" id="PF04055">
    <property type="entry name" value="Radical_SAM"/>
    <property type="match status" value="1"/>
</dbReference>
<dbReference type="CDD" id="cd01335">
    <property type="entry name" value="Radical_SAM"/>
    <property type="match status" value="1"/>
</dbReference>
<dbReference type="SFLD" id="SFLDG01123">
    <property type="entry name" value="methyltransferase_(Class_B)"/>
    <property type="match status" value="1"/>
</dbReference>
<dbReference type="SUPFAM" id="SSF102114">
    <property type="entry name" value="Radical SAM enzymes"/>
    <property type="match status" value="1"/>
</dbReference>
<dbReference type="RefSeq" id="WP_349220720.1">
    <property type="nucleotide sequence ID" value="NZ_JBBMFD010000029.1"/>
</dbReference>
<dbReference type="InterPro" id="IPR006158">
    <property type="entry name" value="Cobalamin-bd"/>
</dbReference>
<dbReference type="SUPFAM" id="SSF52242">
    <property type="entry name" value="Cobalamin (vitamin B12)-binding domain"/>
    <property type="match status" value="1"/>
</dbReference>
<feature type="domain" description="B12-binding" evidence="6">
    <location>
        <begin position="5"/>
        <end position="146"/>
    </location>
</feature>
<dbReference type="SFLD" id="SFLDG01082">
    <property type="entry name" value="B12-binding_domain_containing"/>
    <property type="match status" value="1"/>
</dbReference>
<dbReference type="EMBL" id="JBBMFD010000029">
    <property type="protein sequence ID" value="MEQ2441561.1"/>
    <property type="molecule type" value="Genomic_DNA"/>
</dbReference>
<keyword evidence="3" id="KW-0479">Metal-binding</keyword>
<protein>
    <submittedName>
        <fullName evidence="8">Radical SAM protein</fullName>
    </submittedName>
</protein>
<dbReference type="InterPro" id="IPR006638">
    <property type="entry name" value="Elp3/MiaA/NifB-like_rSAM"/>
</dbReference>
<dbReference type="InterPro" id="IPR058240">
    <property type="entry name" value="rSAM_sf"/>
</dbReference>
<dbReference type="InterPro" id="IPR023404">
    <property type="entry name" value="rSAM_horseshoe"/>
</dbReference>